<dbReference type="Proteomes" id="UP000320421">
    <property type="component" value="Chromosome"/>
</dbReference>
<evidence type="ECO:0000313" key="2">
    <source>
        <dbReference type="Proteomes" id="UP000320421"/>
    </source>
</evidence>
<protein>
    <submittedName>
        <fullName evidence="1">Uncharacterized protein</fullName>
    </submittedName>
</protein>
<name>A0A517PIJ1_9PLAN</name>
<gene>
    <name evidence="1" type="ORF">HG66A1_09710</name>
</gene>
<reference evidence="1 2" key="1">
    <citation type="submission" date="2019-02" db="EMBL/GenBank/DDBJ databases">
        <title>Deep-cultivation of Planctomycetes and their phenomic and genomic characterization uncovers novel biology.</title>
        <authorList>
            <person name="Wiegand S."/>
            <person name="Jogler M."/>
            <person name="Boedeker C."/>
            <person name="Pinto D."/>
            <person name="Vollmers J."/>
            <person name="Rivas-Marin E."/>
            <person name="Kohn T."/>
            <person name="Peeters S.H."/>
            <person name="Heuer A."/>
            <person name="Rast P."/>
            <person name="Oberbeckmann S."/>
            <person name="Bunk B."/>
            <person name="Jeske O."/>
            <person name="Meyerdierks A."/>
            <person name="Storesund J.E."/>
            <person name="Kallscheuer N."/>
            <person name="Luecker S."/>
            <person name="Lage O.M."/>
            <person name="Pohl T."/>
            <person name="Merkel B.J."/>
            <person name="Hornburger P."/>
            <person name="Mueller R.-W."/>
            <person name="Bruemmer F."/>
            <person name="Labrenz M."/>
            <person name="Spormann A.M."/>
            <person name="Op den Camp H."/>
            <person name="Overmann J."/>
            <person name="Amann R."/>
            <person name="Jetten M.S.M."/>
            <person name="Mascher T."/>
            <person name="Medema M.H."/>
            <person name="Devos D.P."/>
            <person name="Kaster A.-K."/>
            <person name="Ovreas L."/>
            <person name="Rohde M."/>
            <person name="Galperin M.Y."/>
            <person name="Jogler C."/>
        </authorList>
    </citation>
    <scope>NUCLEOTIDE SEQUENCE [LARGE SCALE GENOMIC DNA]</scope>
    <source>
        <strain evidence="1 2">HG66A1</strain>
    </source>
</reference>
<dbReference type="AlphaFoldDB" id="A0A517PIJ1"/>
<proteinExistence type="predicted"/>
<organism evidence="1 2">
    <name type="scientific">Gimesia chilikensis</name>
    <dbReference type="NCBI Taxonomy" id="2605989"/>
    <lineage>
        <taxon>Bacteria</taxon>
        <taxon>Pseudomonadati</taxon>
        <taxon>Planctomycetota</taxon>
        <taxon>Planctomycetia</taxon>
        <taxon>Planctomycetales</taxon>
        <taxon>Planctomycetaceae</taxon>
        <taxon>Gimesia</taxon>
    </lineage>
</organism>
<keyword evidence="2" id="KW-1185">Reference proteome</keyword>
<sequence length="66" mass="7196">MNTKQIKQTEEDIAASLINSFAGLVHARLRGLFSKAVMYECELRESGVNVSFTSEKGGESCSNQAL</sequence>
<evidence type="ECO:0000313" key="1">
    <source>
        <dbReference type="EMBL" id="QDT19207.1"/>
    </source>
</evidence>
<accession>A0A517PIJ1</accession>
<dbReference type="EMBL" id="CP036266">
    <property type="protein sequence ID" value="QDT19207.1"/>
    <property type="molecule type" value="Genomic_DNA"/>
</dbReference>